<dbReference type="InterPro" id="IPR050827">
    <property type="entry name" value="CRP1_MDG1_kinase"/>
</dbReference>
<evidence type="ECO:0000259" key="3">
    <source>
        <dbReference type="Pfam" id="PF16561"/>
    </source>
</evidence>
<comment type="similarity">
    <text evidence="1">Belongs to the 5'-AMP-activated protein kinase beta subunit family.</text>
</comment>
<sequence>MTEDSKQSVRIAVRRPTSTPSIFLVASFTDPAWDPVELEAKPVTSADATSEAYEFSKSFELAPGKYQYKFRAGSGDAWFCDTDVPTEVDNDGNMNNVLLVETASDSKKDDPQAGQSKSDNTTENAETVVASDETTEKAAADKESNGVNGIVAEKADPEPKEASIPAEEAPEKAEKESTGGEDVAEQPTTVSEAIAKGTPSDLKPADDSQPKADI</sequence>
<organism evidence="4 5">
    <name type="scientific">Coccidioides immitis H538.4</name>
    <dbReference type="NCBI Taxonomy" id="396776"/>
    <lineage>
        <taxon>Eukaryota</taxon>
        <taxon>Fungi</taxon>
        <taxon>Dikarya</taxon>
        <taxon>Ascomycota</taxon>
        <taxon>Pezizomycotina</taxon>
        <taxon>Eurotiomycetes</taxon>
        <taxon>Eurotiomycetidae</taxon>
        <taxon>Onygenales</taxon>
        <taxon>Onygenaceae</taxon>
        <taxon>Coccidioides</taxon>
    </lineage>
</organism>
<dbReference type="Pfam" id="PF16561">
    <property type="entry name" value="AMPK1_CBM"/>
    <property type="match status" value="1"/>
</dbReference>
<feature type="domain" description="AMP-activated protein kinase glycogen-binding" evidence="3">
    <location>
        <begin position="51"/>
        <end position="103"/>
    </location>
</feature>
<dbReference type="InterPro" id="IPR013783">
    <property type="entry name" value="Ig-like_fold"/>
</dbReference>
<feature type="compositionally biased region" description="Basic and acidic residues" evidence="2">
    <location>
        <begin position="134"/>
        <end position="144"/>
    </location>
</feature>
<dbReference type="InterPro" id="IPR014756">
    <property type="entry name" value="Ig_E-set"/>
</dbReference>
<name>A0A0J8RLY5_COCIT</name>
<dbReference type="Gene3D" id="2.60.40.10">
    <property type="entry name" value="Immunoglobulins"/>
    <property type="match status" value="1"/>
</dbReference>
<dbReference type="EMBL" id="DS016990">
    <property type="protein sequence ID" value="KMU85842.1"/>
    <property type="molecule type" value="Genomic_DNA"/>
</dbReference>
<dbReference type="Proteomes" id="UP000054563">
    <property type="component" value="Unassembled WGS sequence"/>
</dbReference>
<dbReference type="PANTHER" id="PTHR10343">
    <property type="entry name" value="5'-AMP-ACTIVATED PROTEIN KINASE , BETA SUBUNIT"/>
    <property type="match status" value="1"/>
</dbReference>
<protein>
    <recommendedName>
        <fullName evidence="3">AMP-activated protein kinase glycogen-binding domain-containing protein</fullName>
    </recommendedName>
</protein>
<feature type="region of interest" description="Disordered" evidence="2">
    <location>
        <begin position="85"/>
        <end position="214"/>
    </location>
</feature>
<dbReference type="PANTHER" id="PTHR10343:SF84">
    <property type="entry name" value="5'-AMP-ACTIVATED PROTEIN KINASE SUBUNIT BETA-1"/>
    <property type="match status" value="1"/>
</dbReference>
<evidence type="ECO:0000313" key="4">
    <source>
        <dbReference type="EMBL" id="KMU85842.1"/>
    </source>
</evidence>
<dbReference type="AlphaFoldDB" id="A0A0J8RLY5"/>
<gene>
    <name evidence="4" type="ORF">CIHG_03370</name>
</gene>
<dbReference type="VEuPathDB" id="FungiDB:CIHG_03370"/>
<feature type="compositionally biased region" description="Basic and acidic residues" evidence="2">
    <location>
        <begin position="169"/>
        <end position="178"/>
    </location>
</feature>
<evidence type="ECO:0000256" key="2">
    <source>
        <dbReference type="SAM" id="MobiDB-lite"/>
    </source>
</evidence>
<dbReference type="OrthoDB" id="5350410at2759"/>
<dbReference type="SUPFAM" id="SSF81296">
    <property type="entry name" value="E set domains"/>
    <property type="match status" value="1"/>
</dbReference>
<evidence type="ECO:0000256" key="1">
    <source>
        <dbReference type="ARBA" id="ARBA00010926"/>
    </source>
</evidence>
<evidence type="ECO:0000313" key="5">
    <source>
        <dbReference type="Proteomes" id="UP000054563"/>
    </source>
</evidence>
<feature type="compositionally biased region" description="Polar residues" evidence="2">
    <location>
        <begin position="113"/>
        <end position="125"/>
    </location>
</feature>
<dbReference type="InterPro" id="IPR032640">
    <property type="entry name" value="AMPK1_CBM"/>
</dbReference>
<feature type="compositionally biased region" description="Basic and acidic residues" evidence="2">
    <location>
        <begin position="203"/>
        <end position="214"/>
    </location>
</feature>
<dbReference type="CDD" id="cd02859">
    <property type="entry name" value="E_set_AMPKbeta_like_N"/>
    <property type="match status" value="1"/>
</dbReference>
<reference evidence="5" key="1">
    <citation type="journal article" date="2010" name="Genome Res.">
        <title>Population genomic sequencing of Coccidioides fungi reveals recent hybridization and transposon control.</title>
        <authorList>
            <person name="Neafsey D.E."/>
            <person name="Barker B.M."/>
            <person name="Sharpton T.J."/>
            <person name="Stajich J.E."/>
            <person name="Park D.J."/>
            <person name="Whiston E."/>
            <person name="Hung C.-Y."/>
            <person name="McMahan C."/>
            <person name="White J."/>
            <person name="Sykes S."/>
            <person name="Heiman D."/>
            <person name="Young S."/>
            <person name="Zeng Q."/>
            <person name="Abouelleil A."/>
            <person name="Aftuck L."/>
            <person name="Bessette D."/>
            <person name="Brown A."/>
            <person name="FitzGerald M."/>
            <person name="Lui A."/>
            <person name="Macdonald J.P."/>
            <person name="Priest M."/>
            <person name="Orbach M.J."/>
            <person name="Galgiani J.N."/>
            <person name="Kirkland T.N."/>
            <person name="Cole G.T."/>
            <person name="Birren B.W."/>
            <person name="Henn M.R."/>
            <person name="Taylor J.W."/>
            <person name="Rounsley S.D."/>
        </authorList>
    </citation>
    <scope>NUCLEOTIDE SEQUENCE [LARGE SCALE GENOMIC DNA]</scope>
    <source>
        <strain evidence="5">H538.4</strain>
    </source>
</reference>
<accession>A0A0J8RLY5</accession>
<proteinExistence type="inferred from homology"/>